<evidence type="ECO:0000313" key="2">
    <source>
        <dbReference type="Proteomes" id="UP000295184"/>
    </source>
</evidence>
<comment type="caution">
    <text evidence="1">The sequence shown here is derived from an EMBL/GenBank/DDBJ whole genome shotgun (WGS) entry which is preliminary data.</text>
</comment>
<name>A0A4V2QCL1_9FIRM</name>
<dbReference type="AlphaFoldDB" id="A0A4V2QCL1"/>
<protein>
    <submittedName>
        <fullName evidence="1">Uncharacterized protein</fullName>
    </submittedName>
</protein>
<gene>
    <name evidence="1" type="ORF">EDD77_10338</name>
</gene>
<evidence type="ECO:0000313" key="1">
    <source>
        <dbReference type="EMBL" id="TCL60717.1"/>
    </source>
</evidence>
<dbReference type="Proteomes" id="UP000295184">
    <property type="component" value="Unassembled WGS sequence"/>
</dbReference>
<proteinExistence type="predicted"/>
<dbReference type="STRING" id="1650663.GCA_001486665_00322"/>
<accession>A0A4V2QCL1</accession>
<organism evidence="1 2">
    <name type="scientific">Allofournierella massiliensis</name>
    <dbReference type="NCBI Taxonomy" id="1650663"/>
    <lineage>
        <taxon>Bacteria</taxon>
        <taxon>Bacillati</taxon>
        <taxon>Bacillota</taxon>
        <taxon>Clostridia</taxon>
        <taxon>Eubacteriales</taxon>
        <taxon>Oscillospiraceae</taxon>
        <taxon>Allofournierella</taxon>
    </lineage>
</organism>
<sequence length="31" mass="3418">MKRGFIEMKGYEAGFAALFGEKSTHNAILAE</sequence>
<reference evidence="1 2" key="1">
    <citation type="submission" date="2019-03" db="EMBL/GenBank/DDBJ databases">
        <title>Genomic Encyclopedia of Type Strains, Phase IV (KMG-IV): sequencing the most valuable type-strain genomes for metagenomic binning, comparative biology and taxonomic classification.</title>
        <authorList>
            <person name="Goeker M."/>
        </authorList>
    </citation>
    <scope>NUCLEOTIDE SEQUENCE [LARGE SCALE GENOMIC DNA]</scope>
    <source>
        <strain evidence="1 2">DSM 100451</strain>
    </source>
</reference>
<dbReference type="EMBL" id="SLUM01000003">
    <property type="protein sequence ID" value="TCL60717.1"/>
    <property type="molecule type" value="Genomic_DNA"/>
</dbReference>